<name>A0ACC0AKX3_CATRO</name>
<reference evidence="2" key="1">
    <citation type="journal article" date="2023" name="Nat. Plants">
        <title>Single-cell RNA sequencing provides a high-resolution roadmap for understanding the multicellular compartmentation of specialized metabolism.</title>
        <authorList>
            <person name="Sun S."/>
            <person name="Shen X."/>
            <person name="Li Y."/>
            <person name="Li Y."/>
            <person name="Wang S."/>
            <person name="Li R."/>
            <person name="Zhang H."/>
            <person name="Shen G."/>
            <person name="Guo B."/>
            <person name="Wei J."/>
            <person name="Xu J."/>
            <person name="St-Pierre B."/>
            <person name="Chen S."/>
            <person name="Sun C."/>
        </authorList>
    </citation>
    <scope>NUCLEOTIDE SEQUENCE [LARGE SCALE GENOMIC DNA]</scope>
</reference>
<evidence type="ECO:0000313" key="1">
    <source>
        <dbReference type="EMBL" id="KAI5661087.1"/>
    </source>
</evidence>
<gene>
    <name evidence="1" type="ORF">M9H77_20410</name>
</gene>
<sequence>MENAPWALPVAKTQCSAAKRLKAEHTLWELVYRSERRNLRVGASQLKTPGRFSFCQIRHRLRAIILSHSSPEAMQISRPKINLQNPPPRKKNKKGNKETLLRTEGRRREGSVCRERERERERERGKEETVFRRWNGKRWASNINGVPRGQGEIISTGNVSQIFFFLFIWGGAGQGRAEIVSSSSSLLAGIESVSQVRATGAGHIRSEIVLTRAFLTIYDAIAATG</sequence>
<dbReference type="EMBL" id="CM044705">
    <property type="protein sequence ID" value="KAI5661087.1"/>
    <property type="molecule type" value="Genomic_DNA"/>
</dbReference>
<dbReference type="Proteomes" id="UP001060085">
    <property type="component" value="Linkage Group LG05"/>
</dbReference>
<proteinExistence type="predicted"/>
<protein>
    <submittedName>
        <fullName evidence="1">Uncharacterized protein</fullName>
    </submittedName>
</protein>
<accession>A0ACC0AKX3</accession>
<evidence type="ECO:0000313" key="2">
    <source>
        <dbReference type="Proteomes" id="UP001060085"/>
    </source>
</evidence>
<comment type="caution">
    <text evidence="1">The sequence shown here is derived from an EMBL/GenBank/DDBJ whole genome shotgun (WGS) entry which is preliminary data.</text>
</comment>
<keyword evidence="2" id="KW-1185">Reference proteome</keyword>
<organism evidence="1 2">
    <name type="scientific">Catharanthus roseus</name>
    <name type="common">Madagascar periwinkle</name>
    <name type="synonym">Vinca rosea</name>
    <dbReference type="NCBI Taxonomy" id="4058"/>
    <lineage>
        <taxon>Eukaryota</taxon>
        <taxon>Viridiplantae</taxon>
        <taxon>Streptophyta</taxon>
        <taxon>Embryophyta</taxon>
        <taxon>Tracheophyta</taxon>
        <taxon>Spermatophyta</taxon>
        <taxon>Magnoliopsida</taxon>
        <taxon>eudicotyledons</taxon>
        <taxon>Gunneridae</taxon>
        <taxon>Pentapetalae</taxon>
        <taxon>asterids</taxon>
        <taxon>lamiids</taxon>
        <taxon>Gentianales</taxon>
        <taxon>Apocynaceae</taxon>
        <taxon>Rauvolfioideae</taxon>
        <taxon>Vinceae</taxon>
        <taxon>Catharanthinae</taxon>
        <taxon>Catharanthus</taxon>
    </lineage>
</organism>